<keyword evidence="5" id="KW-0648">Protein biosynthesis</keyword>
<proteinExistence type="inferred from homology"/>
<keyword evidence="3" id="KW-0342">GTP-binding</keyword>
<dbReference type="InterPro" id="IPR027417">
    <property type="entry name" value="P-loop_NTPase"/>
</dbReference>
<dbReference type="CDD" id="cd03705">
    <property type="entry name" value="EF1_alpha_III"/>
    <property type="match status" value="1"/>
</dbReference>
<sequence>MTIIDAPGHRDFIKIMITGTSQADFAVLIVAAGVGEFEVGISKNGQTQDHALLACTLSVKQLIVGVNKMDSTEPPYSQKRYEEIIKKVSTYIKKIGYNPDTVAFVPTSGWNGDNMLEPSANMPWFKGWKVTHKDGNASGTILLEALDCILPPTHPTDKPLRLPLQDVYKIGGIGTVPVGRVDTGVLKPALSEALPGDNVGFNVKNVSVKDFHHGSVAGDSKHDPPMEAAGFTAQVIILNHPGQISASYAPVLDCHPAHTACKFAELKEKIDGRSGKKLEDGPKFLKSGDAAIIDMVPGKPMCVESFSDYPPLSHFAVRDMRQTVAVGVIKAMEKKAAGDGKVTESAQKAK</sequence>
<dbReference type="GO" id="GO:0003746">
    <property type="term" value="F:translation elongation factor activity"/>
    <property type="evidence" value="ECO:0007669"/>
    <property type="project" value="UniProtKB-KW"/>
</dbReference>
<keyword evidence="6" id="KW-1185">Reference proteome</keyword>
<dbReference type="SUPFAM" id="SSF50447">
    <property type="entry name" value="Translation proteins"/>
    <property type="match status" value="1"/>
</dbReference>
<dbReference type="PRINTS" id="PR00315">
    <property type="entry name" value="ELONGATNFCT"/>
</dbReference>
<dbReference type="Pfam" id="PF22594">
    <property type="entry name" value="GTP-eEF1A_C"/>
    <property type="match status" value="1"/>
</dbReference>
<dbReference type="SUPFAM" id="SSF52540">
    <property type="entry name" value="P-loop containing nucleoside triphosphate hydrolases"/>
    <property type="match status" value="1"/>
</dbReference>
<dbReference type="InterPro" id="IPR050100">
    <property type="entry name" value="TRAFAC_GTPase_members"/>
</dbReference>
<evidence type="ECO:0000256" key="1">
    <source>
        <dbReference type="ARBA" id="ARBA00007249"/>
    </source>
</evidence>
<name>A0ABQ9UXN6_SAGOE</name>
<dbReference type="SUPFAM" id="SSF50465">
    <property type="entry name" value="EF-Tu/eEF-1alpha/eIF2-gamma C-terminal domain"/>
    <property type="match status" value="1"/>
</dbReference>
<dbReference type="PANTHER" id="PTHR23115">
    <property type="entry name" value="TRANSLATION FACTOR"/>
    <property type="match status" value="1"/>
</dbReference>
<evidence type="ECO:0000313" key="6">
    <source>
        <dbReference type="Proteomes" id="UP001266305"/>
    </source>
</evidence>
<dbReference type="Pfam" id="PF00009">
    <property type="entry name" value="GTP_EFTU"/>
    <property type="match status" value="1"/>
</dbReference>
<keyword evidence="2" id="KW-0547">Nucleotide-binding</keyword>
<evidence type="ECO:0000313" key="5">
    <source>
        <dbReference type="EMBL" id="KAK2101616.1"/>
    </source>
</evidence>
<dbReference type="InterPro" id="IPR009001">
    <property type="entry name" value="Transl_elong_EF1A/Init_IF2_C"/>
</dbReference>
<organism evidence="5 6">
    <name type="scientific">Saguinus oedipus</name>
    <name type="common">Cotton-top tamarin</name>
    <name type="synonym">Oedipomidas oedipus</name>
    <dbReference type="NCBI Taxonomy" id="9490"/>
    <lineage>
        <taxon>Eukaryota</taxon>
        <taxon>Metazoa</taxon>
        <taxon>Chordata</taxon>
        <taxon>Craniata</taxon>
        <taxon>Vertebrata</taxon>
        <taxon>Euteleostomi</taxon>
        <taxon>Mammalia</taxon>
        <taxon>Eutheria</taxon>
        <taxon>Euarchontoglires</taxon>
        <taxon>Primates</taxon>
        <taxon>Haplorrhini</taxon>
        <taxon>Platyrrhini</taxon>
        <taxon>Cebidae</taxon>
        <taxon>Callitrichinae</taxon>
        <taxon>Saguinus</taxon>
    </lineage>
</organism>
<comment type="caution">
    <text evidence="5">The sequence shown here is derived from an EMBL/GenBank/DDBJ whole genome shotgun (WGS) entry which is preliminary data.</text>
</comment>
<dbReference type="Gene3D" id="2.40.30.10">
    <property type="entry name" value="Translation factors"/>
    <property type="match status" value="3"/>
</dbReference>
<evidence type="ECO:0000256" key="3">
    <source>
        <dbReference type="ARBA" id="ARBA00023134"/>
    </source>
</evidence>
<dbReference type="PROSITE" id="PS51722">
    <property type="entry name" value="G_TR_2"/>
    <property type="match status" value="1"/>
</dbReference>
<dbReference type="InterPro" id="IPR009000">
    <property type="entry name" value="Transl_B-barrel_sf"/>
</dbReference>
<dbReference type="InterPro" id="IPR054696">
    <property type="entry name" value="GTP-eEF1A_C"/>
</dbReference>
<dbReference type="EMBL" id="JASSZA010000009">
    <property type="protein sequence ID" value="KAK2101616.1"/>
    <property type="molecule type" value="Genomic_DNA"/>
</dbReference>
<gene>
    <name evidence="5" type="primary">EEF1A1_20</name>
    <name evidence="5" type="ORF">P7K49_019282</name>
</gene>
<dbReference type="Gene3D" id="3.40.50.300">
    <property type="entry name" value="P-loop containing nucleotide triphosphate hydrolases"/>
    <property type="match status" value="1"/>
</dbReference>
<dbReference type="Proteomes" id="UP001266305">
    <property type="component" value="Unassembled WGS sequence"/>
</dbReference>
<dbReference type="InterPro" id="IPR000795">
    <property type="entry name" value="T_Tr_GTP-bd_dom"/>
</dbReference>
<keyword evidence="5" id="KW-0251">Elongation factor</keyword>
<feature type="domain" description="Tr-type G" evidence="4">
    <location>
        <begin position="1"/>
        <end position="156"/>
    </location>
</feature>
<reference evidence="5 6" key="1">
    <citation type="submission" date="2023-05" db="EMBL/GenBank/DDBJ databases">
        <title>B98-5 Cell Line De Novo Hybrid Assembly: An Optical Mapping Approach.</title>
        <authorList>
            <person name="Kananen K."/>
            <person name="Auerbach J.A."/>
            <person name="Kautto E."/>
            <person name="Blachly J.S."/>
        </authorList>
    </citation>
    <scope>NUCLEOTIDE SEQUENCE [LARGE SCALE GENOMIC DNA]</scope>
    <source>
        <strain evidence="5">B95-8</strain>
        <tissue evidence="5">Cell line</tissue>
    </source>
</reference>
<protein>
    <submittedName>
        <fullName evidence="5">Elongation factor 1-alpha 1</fullName>
    </submittedName>
</protein>
<comment type="similarity">
    <text evidence="1">Belongs to the TRAFAC class translation factor GTPase superfamily. Classic translation factor GTPase family. EF-Tu/EF-1A subfamily.</text>
</comment>
<accession>A0ABQ9UXN6</accession>
<evidence type="ECO:0000259" key="4">
    <source>
        <dbReference type="PROSITE" id="PS51722"/>
    </source>
</evidence>
<evidence type="ECO:0000256" key="2">
    <source>
        <dbReference type="ARBA" id="ARBA00022741"/>
    </source>
</evidence>